<feature type="domain" description="RNA polymerase sigma factor 70 region 4 type 2" evidence="7">
    <location>
        <begin position="111"/>
        <end position="161"/>
    </location>
</feature>
<evidence type="ECO:0000256" key="3">
    <source>
        <dbReference type="ARBA" id="ARBA00023082"/>
    </source>
</evidence>
<keyword evidence="3" id="KW-0731">Sigma factor</keyword>
<evidence type="ECO:0000256" key="1">
    <source>
        <dbReference type="ARBA" id="ARBA00010641"/>
    </source>
</evidence>
<dbReference type="InterPro" id="IPR013249">
    <property type="entry name" value="RNA_pol_sigma70_r4_t2"/>
</dbReference>
<dbReference type="GO" id="GO:0003677">
    <property type="term" value="F:DNA binding"/>
    <property type="evidence" value="ECO:0007669"/>
    <property type="project" value="UniProtKB-KW"/>
</dbReference>
<dbReference type="GO" id="GO:0016987">
    <property type="term" value="F:sigma factor activity"/>
    <property type="evidence" value="ECO:0007669"/>
    <property type="project" value="UniProtKB-KW"/>
</dbReference>
<proteinExistence type="inferred from homology"/>
<keyword evidence="5" id="KW-0804">Transcription</keyword>
<dbReference type="Gene3D" id="1.10.1740.10">
    <property type="match status" value="1"/>
</dbReference>
<evidence type="ECO:0000256" key="4">
    <source>
        <dbReference type="ARBA" id="ARBA00023125"/>
    </source>
</evidence>
<dbReference type="NCBIfam" id="TIGR02937">
    <property type="entry name" value="sigma70-ECF"/>
    <property type="match status" value="1"/>
</dbReference>
<sequence length="171" mass="19988">MVTVEKKKQQLLEAHDAFAEPLFRHCYFRVYDREQAKDLVQEAFMRTWEYMVADGEVENIRAFLYRITHNLVIDHVRRRRPMISLDALQEQGRDLVGETVADVHAKVESSEIVELLHKLEEPYRAVVVMRYVDDMHPKEIAAVVGESANVVSVRIHRAIEKARLLLQQEHA</sequence>
<keyword evidence="4" id="KW-0238">DNA-binding</keyword>
<evidence type="ECO:0000259" key="7">
    <source>
        <dbReference type="Pfam" id="PF08281"/>
    </source>
</evidence>
<dbReference type="Gene3D" id="1.10.10.10">
    <property type="entry name" value="Winged helix-like DNA-binding domain superfamily/Winged helix DNA-binding domain"/>
    <property type="match status" value="1"/>
</dbReference>
<dbReference type="CDD" id="cd06171">
    <property type="entry name" value="Sigma70_r4"/>
    <property type="match status" value="1"/>
</dbReference>
<dbReference type="SUPFAM" id="SSF88946">
    <property type="entry name" value="Sigma2 domain of RNA polymerase sigma factors"/>
    <property type="match status" value="1"/>
</dbReference>
<dbReference type="InterPro" id="IPR039425">
    <property type="entry name" value="RNA_pol_sigma-70-like"/>
</dbReference>
<dbReference type="Pfam" id="PF04542">
    <property type="entry name" value="Sigma70_r2"/>
    <property type="match status" value="1"/>
</dbReference>
<organism evidence="8 9">
    <name type="scientific">Candidatus Ryanbacteria bacterium CG10_big_fil_rev_8_21_14_0_10_43_42</name>
    <dbReference type="NCBI Taxonomy" id="1974864"/>
    <lineage>
        <taxon>Bacteria</taxon>
        <taxon>Candidatus Ryaniibacteriota</taxon>
    </lineage>
</organism>
<dbReference type="SUPFAM" id="SSF88659">
    <property type="entry name" value="Sigma3 and sigma4 domains of RNA polymerase sigma factors"/>
    <property type="match status" value="1"/>
</dbReference>
<comment type="caution">
    <text evidence="8">The sequence shown here is derived from an EMBL/GenBank/DDBJ whole genome shotgun (WGS) entry which is preliminary data.</text>
</comment>
<reference evidence="9" key="1">
    <citation type="submission" date="2017-09" db="EMBL/GenBank/DDBJ databases">
        <title>Depth-based differentiation of microbial function through sediment-hosted aquifers and enrichment of novel symbionts in the deep terrestrial subsurface.</title>
        <authorList>
            <person name="Probst A.J."/>
            <person name="Ladd B."/>
            <person name="Jarett J.K."/>
            <person name="Geller-Mcgrath D.E."/>
            <person name="Sieber C.M.K."/>
            <person name="Emerson J.B."/>
            <person name="Anantharaman K."/>
            <person name="Thomas B.C."/>
            <person name="Malmstrom R."/>
            <person name="Stieglmeier M."/>
            <person name="Klingl A."/>
            <person name="Woyke T."/>
            <person name="Ryan C.M."/>
            <person name="Banfield J.F."/>
        </authorList>
    </citation>
    <scope>NUCLEOTIDE SEQUENCE [LARGE SCALE GENOMIC DNA]</scope>
</reference>
<dbReference type="Pfam" id="PF08281">
    <property type="entry name" value="Sigma70_r4_2"/>
    <property type="match status" value="1"/>
</dbReference>
<dbReference type="AlphaFoldDB" id="A0A2M8KVY9"/>
<accession>A0A2M8KVY9</accession>
<evidence type="ECO:0000256" key="5">
    <source>
        <dbReference type="ARBA" id="ARBA00023163"/>
    </source>
</evidence>
<dbReference type="InterPro" id="IPR014284">
    <property type="entry name" value="RNA_pol_sigma-70_dom"/>
</dbReference>
<dbReference type="InterPro" id="IPR007627">
    <property type="entry name" value="RNA_pol_sigma70_r2"/>
</dbReference>
<name>A0A2M8KVY9_9BACT</name>
<dbReference type="PANTHER" id="PTHR43133:SF8">
    <property type="entry name" value="RNA POLYMERASE SIGMA FACTOR HI_1459-RELATED"/>
    <property type="match status" value="1"/>
</dbReference>
<dbReference type="Proteomes" id="UP000229098">
    <property type="component" value="Unassembled WGS sequence"/>
</dbReference>
<evidence type="ECO:0000259" key="6">
    <source>
        <dbReference type="Pfam" id="PF04542"/>
    </source>
</evidence>
<protein>
    <recommendedName>
        <fullName evidence="10">RNA polymerase sigma factor</fullName>
    </recommendedName>
</protein>
<comment type="similarity">
    <text evidence="1">Belongs to the sigma-70 factor family. ECF subfamily.</text>
</comment>
<evidence type="ECO:0000256" key="2">
    <source>
        <dbReference type="ARBA" id="ARBA00023015"/>
    </source>
</evidence>
<dbReference type="InterPro" id="IPR013325">
    <property type="entry name" value="RNA_pol_sigma_r2"/>
</dbReference>
<evidence type="ECO:0000313" key="9">
    <source>
        <dbReference type="Proteomes" id="UP000229098"/>
    </source>
</evidence>
<feature type="domain" description="RNA polymerase sigma-70 region 2" evidence="6">
    <location>
        <begin position="20"/>
        <end position="80"/>
    </location>
</feature>
<dbReference type="InterPro" id="IPR036388">
    <property type="entry name" value="WH-like_DNA-bd_sf"/>
</dbReference>
<dbReference type="EMBL" id="PFEF01000010">
    <property type="protein sequence ID" value="PJE64086.1"/>
    <property type="molecule type" value="Genomic_DNA"/>
</dbReference>
<evidence type="ECO:0000313" key="8">
    <source>
        <dbReference type="EMBL" id="PJE64086.1"/>
    </source>
</evidence>
<keyword evidence="2" id="KW-0805">Transcription regulation</keyword>
<dbReference type="InterPro" id="IPR013324">
    <property type="entry name" value="RNA_pol_sigma_r3/r4-like"/>
</dbReference>
<evidence type="ECO:0008006" key="10">
    <source>
        <dbReference type="Google" id="ProtNLM"/>
    </source>
</evidence>
<dbReference type="PANTHER" id="PTHR43133">
    <property type="entry name" value="RNA POLYMERASE ECF-TYPE SIGMA FACTO"/>
    <property type="match status" value="1"/>
</dbReference>
<dbReference type="GO" id="GO:0006352">
    <property type="term" value="P:DNA-templated transcription initiation"/>
    <property type="evidence" value="ECO:0007669"/>
    <property type="project" value="InterPro"/>
</dbReference>
<gene>
    <name evidence="8" type="ORF">COU90_04420</name>
</gene>